<protein>
    <submittedName>
        <fullName evidence="1">Uncharacterized protein</fullName>
    </submittedName>
</protein>
<dbReference type="Gene3D" id="3.40.50.2300">
    <property type="match status" value="1"/>
</dbReference>
<evidence type="ECO:0000313" key="2">
    <source>
        <dbReference type="Proteomes" id="UP000664357"/>
    </source>
</evidence>
<evidence type="ECO:0000313" key="1">
    <source>
        <dbReference type="EMBL" id="MEO1768991.1"/>
    </source>
</evidence>
<dbReference type="RefSeq" id="WP_207700748.1">
    <property type="nucleotide sequence ID" value="NZ_JAFREL020000001.1"/>
</dbReference>
<dbReference type="Proteomes" id="UP000664357">
    <property type="component" value="Unassembled WGS sequence"/>
</dbReference>
<organism evidence="1 2">
    <name type="scientific">Candidatus Enterococcus ferrettii</name>
    <dbReference type="NCBI Taxonomy" id="2815324"/>
    <lineage>
        <taxon>Bacteria</taxon>
        <taxon>Bacillati</taxon>
        <taxon>Bacillota</taxon>
        <taxon>Bacilli</taxon>
        <taxon>Lactobacillales</taxon>
        <taxon>Enterococcaceae</taxon>
        <taxon>Enterococcus</taxon>
    </lineage>
</organism>
<proteinExistence type="predicted"/>
<name>A0ABV0EK35_9ENTE</name>
<dbReference type="EMBL" id="JAFREL020000001">
    <property type="protein sequence ID" value="MEO1768991.1"/>
    <property type="molecule type" value="Genomic_DNA"/>
</dbReference>
<comment type="caution">
    <text evidence="1">The sequence shown here is derived from an EMBL/GenBank/DDBJ whole genome shotgun (WGS) entry which is preliminary data.</text>
</comment>
<keyword evidence="2" id="KW-1185">Reference proteome</keyword>
<gene>
    <name evidence="1" type="ORF">JZO67_000930</name>
</gene>
<reference evidence="1 2" key="1">
    <citation type="submission" date="2021-03" db="EMBL/GenBank/DDBJ databases">
        <authorList>
            <person name="Gilmore M.S."/>
            <person name="Schwartzman J."/>
            <person name="Van Tyne D."/>
            <person name="Martin M."/>
            <person name="Earl A.M."/>
            <person name="Manson A.L."/>
            <person name="Straub T."/>
            <person name="Salamzade R."/>
            <person name="Saavedra J."/>
            <person name="Lebreton F."/>
            <person name="Prichula J."/>
            <person name="Schaufler K."/>
            <person name="Gaca A."/>
            <person name="Sgardioli B."/>
            <person name="Wagenaar J."/>
            <person name="Strong T."/>
        </authorList>
    </citation>
    <scope>NUCLEOTIDE SEQUENCE [LARGE SCALE GENOMIC DNA]</scope>
    <source>
        <strain evidence="1 2">665A</strain>
    </source>
</reference>
<reference evidence="1 2" key="2">
    <citation type="submission" date="2024-02" db="EMBL/GenBank/DDBJ databases">
        <title>The Genome Sequence of Enterococcus sp. DIV0159.</title>
        <authorList>
            <person name="Earl A."/>
            <person name="Manson A."/>
            <person name="Gilmore M."/>
            <person name="Sanders J."/>
            <person name="Shea T."/>
            <person name="Howe W."/>
            <person name="Livny J."/>
            <person name="Cuomo C."/>
            <person name="Neafsey D."/>
            <person name="Birren B."/>
        </authorList>
    </citation>
    <scope>NUCLEOTIDE SEQUENCE [LARGE SCALE GENOMIC DNA]</scope>
    <source>
        <strain evidence="1 2">665A</strain>
    </source>
</reference>
<sequence>MKNILVAAGTSDNKRNFAVNFIQDYLTQKGIEATVTGKSIYEIEALDPSTDAVVVIGQPKFAIDVPKVDGTPFITKFGMETCCDQLIAAIQ</sequence>
<accession>A0ABV0EK35</accession>